<dbReference type="Proteomes" id="UP000269396">
    <property type="component" value="Unassembled WGS sequence"/>
</dbReference>
<gene>
    <name evidence="1" type="ORF">SMTD_LOCUS12529</name>
</gene>
<protein>
    <submittedName>
        <fullName evidence="1">Uncharacterized protein</fullName>
    </submittedName>
</protein>
<organism evidence="1 2">
    <name type="scientific">Schistosoma mattheei</name>
    <dbReference type="NCBI Taxonomy" id="31246"/>
    <lineage>
        <taxon>Eukaryota</taxon>
        <taxon>Metazoa</taxon>
        <taxon>Spiralia</taxon>
        <taxon>Lophotrochozoa</taxon>
        <taxon>Platyhelminthes</taxon>
        <taxon>Trematoda</taxon>
        <taxon>Digenea</taxon>
        <taxon>Strigeidida</taxon>
        <taxon>Schistosomatoidea</taxon>
        <taxon>Schistosomatidae</taxon>
        <taxon>Schistosoma</taxon>
    </lineage>
</organism>
<name>A0A183PDU3_9TREM</name>
<sequence>MINLFSTMIVILTIFTVNIDKFLNSSTFHLSGCIFYFITVRSIIFITTSIRWSIISNICSGSSSNSMTSF</sequence>
<reference evidence="1 2" key="1">
    <citation type="submission" date="2018-11" db="EMBL/GenBank/DDBJ databases">
        <authorList>
            <consortium name="Pathogen Informatics"/>
        </authorList>
    </citation>
    <scope>NUCLEOTIDE SEQUENCE [LARGE SCALE GENOMIC DNA]</scope>
    <source>
        <strain>Denwood</strain>
        <strain evidence="2">Zambia</strain>
    </source>
</reference>
<keyword evidence="2" id="KW-1185">Reference proteome</keyword>
<proteinExistence type="predicted"/>
<accession>A0A183PDU3</accession>
<evidence type="ECO:0000313" key="2">
    <source>
        <dbReference type="Proteomes" id="UP000269396"/>
    </source>
</evidence>
<dbReference type="EMBL" id="UZAL01032530">
    <property type="protein sequence ID" value="VDP61153.1"/>
    <property type="molecule type" value="Genomic_DNA"/>
</dbReference>
<evidence type="ECO:0000313" key="1">
    <source>
        <dbReference type="EMBL" id="VDP61153.1"/>
    </source>
</evidence>
<dbReference type="AlphaFoldDB" id="A0A183PDU3"/>